<dbReference type="OrthoDB" id="21539at2759"/>
<dbReference type="AlphaFoldDB" id="A0A0J8E2H4"/>
<name>A0A0J8E2H4_BETVV</name>
<dbReference type="Gramene" id="KMS97305">
    <property type="protein sequence ID" value="KMS97305"/>
    <property type="gene ID" value="BVRB_6g156460"/>
</dbReference>
<accession>A0A0J8E2H4</accession>
<organism evidence="1 2">
    <name type="scientific">Beta vulgaris subsp. vulgaris</name>
    <name type="common">Beet</name>
    <dbReference type="NCBI Taxonomy" id="3555"/>
    <lineage>
        <taxon>Eukaryota</taxon>
        <taxon>Viridiplantae</taxon>
        <taxon>Streptophyta</taxon>
        <taxon>Embryophyta</taxon>
        <taxon>Tracheophyta</taxon>
        <taxon>Spermatophyta</taxon>
        <taxon>Magnoliopsida</taxon>
        <taxon>eudicotyledons</taxon>
        <taxon>Gunneridae</taxon>
        <taxon>Pentapetalae</taxon>
        <taxon>Caryophyllales</taxon>
        <taxon>Chenopodiaceae</taxon>
        <taxon>Betoideae</taxon>
        <taxon>Beta</taxon>
    </lineage>
</organism>
<reference evidence="1 2" key="1">
    <citation type="journal article" date="2014" name="Nature">
        <title>The genome of the recently domesticated crop plant sugar beet (Beta vulgaris).</title>
        <authorList>
            <person name="Dohm J.C."/>
            <person name="Minoche A.E."/>
            <person name="Holtgrawe D."/>
            <person name="Capella-Gutierrez S."/>
            <person name="Zakrzewski F."/>
            <person name="Tafer H."/>
            <person name="Rupp O."/>
            <person name="Sorensen T.R."/>
            <person name="Stracke R."/>
            <person name="Reinhardt R."/>
            <person name="Goesmann A."/>
            <person name="Kraft T."/>
            <person name="Schulz B."/>
            <person name="Stadler P.F."/>
            <person name="Schmidt T."/>
            <person name="Gabaldon T."/>
            <person name="Lehrach H."/>
            <person name="Weisshaar B."/>
            <person name="Himmelbauer H."/>
        </authorList>
    </citation>
    <scope>NUCLEOTIDE SEQUENCE [LARGE SCALE GENOMIC DNA]</scope>
    <source>
        <tissue evidence="1">Taproot</tissue>
    </source>
</reference>
<gene>
    <name evidence="1" type="ORF">BVRB_6g156460</name>
</gene>
<proteinExistence type="predicted"/>
<keyword evidence="2" id="KW-1185">Reference proteome</keyword>
<protein>
    <submittedName>
        <fullName evidence="1">Uncharacterized protein</fullName>
    </submittedName>
</protein>
<dbReference type="Proteomes" id="UP000035740">
    <property type="component" value="Unassembled WGS sequence"/>
</dbReference>
<evidence type="ECO:0000313" key="1">
    <source>
        <dbReference type="EMBL" id="KMS97305.1"/>
    </source>
</evidence>
<dbReference type="EMBL" id="KQ090335">
    <property type="protein sequence ID" value="KMS97305.1"/>
    <property type="molecule type" value="Genomic_DNA"/>
</dbReference>
<evidence type="ECO:0000313" key="2">
    <source>
        <dbReference type="Proteomes" id="UP000035740"/>
    </source>
</evidence>
<sequence>MPLKNLSESLSAVGGKSTLPALVTPGQFLQHGHTILHTARTVQTEQKDVEVVQVSSYVSPAQPSTVSVVATAMVPVSADAKAPLLPLPSPSN</sequence>
<dbReference type="eggNOG" id="KOG1073">
    <property type="taxonomic scope" value="Eukaryota"/>
</dbReference>